<reference evidence="1" key="1">
    <citation type="journal article" date="2015" name="Nature">
        <title>Complex archaea that bridge the gap between prokaryotes and eukaryotes.</title>
        <authorList>
            <person name="Spang A."/>
            <person name="Saw J.H."/>
            <person name="Jorgensen S.L."/>
            <person name="Zaremba-Niedzwiedzka K."/>
            <person name="Martijn J."/>
            <person name="Lind A.E."/>
            <person name="van Eijk R."/>
            <person name="Schleper C."/>
            <person name="Guy L."/>
            <person name="Ettema T.J."/>
        </authorList>
    </citation>
    <scope>NUCLEOTIDE SEQUENCE</scope>
</reference>
<name>A0A0F9SI15_9ZZZZ</name>
<protein>
    <submittedName>
        <fullName evidence="1">Uncharacterized protein</fullName>
    </submittedName>
</protein>
<dbReference type="AlphaFoldDB" id="A0A0F9SI15"/>
<dbReference type="EMBL" id="LAZR01002520">
    <property type="protein sequence ID" value="KKN28983.1"/>
    <property type="molecule type" value="Genomic_DNA"/>
</dbReference>
<comment type="caution">
    <text evidence="1">The sequence shown here is derived from an EMBL/GenBank/DDBJ whole genome shotgun (WGS) entry which is preliminary data.</text>
</comment>
<proteinExistence type="predicted"/>
<evidence type="ECO:0000313" key="1">
    <source>
        <dbReference type="EMBL" id="KKN28983.1"/>
    </source>
</evidence>
<gene>
    <name evidence="1" type="ORF">LCGC14_0848800</name>
</gene>
<accession>A0A0F9SI15</accession>
<organism evidence="1">
    <name type="scientific">marine sediment metagenome</name>
    <dbReference type="NCBI Taxonomy" id="412755"/>
    <lineage>
        <taxon>unclassified sequences</taxon>
        <taxon>metagenomes</taxon>
        <taxon>ecological metagenomes</taxon>
    </lineage>
</organism>
<sequence>MAFSQFGTNSAARRKRVYYTESGTTIREGMPVCYEFDATTNVLDYDKGAGGARTCQTTPNTTAEGIRTKVNSCG</sequence>